<dbReference type="AlphaFoldDB" id="A0A9P9AKW1"/>
<protein>
    <submittedName>
        <fullName evidence="4">Alpha-L-rhamnosidase</fullName>
    </submittedName>
</protein>
<dbReference type="InterPro" id="IPR035398">
    <property type="entry name" value="Bac_rhamnosid_C"/>
</dbReference>
<sequence>MLFLFWIEASIAVAVLGLINKVGGCSLSCFSSIVPKSSPGLSYNGSIIYGSKETTTLTSNGTVPSIMLLDFGENVEGFPTFEVVSASGDTSGFEISYGESRAALDLYMVSSSRTDGVREGAKVPQSDGPIPLSAAMDTYRVKQYNLTGPSVITNRLIQGAFRYQKLNLSSPGTLQLKNVGVKPTTSTTPLTELPGSFKCSDEDLSRIWHAGARTLQLNEIPKNTVPDFLQVTDEGAYVESLAPQALGGTVAPLLLDYRLDLQVKPVKGGFGVSVLCDTLSSCIYISFDLVHHTATAYAGSTTVDTQLATAFLPTNITLDTWHSIRITVNSTSLTASLNSHPVLSLTQTARLYGSFGFGASFGHAAYFRNLNATTFAGETIYTSPLTNPSFLADFLLGGNPTDTIVDGSRRDRIAYTGDLDVALGASFASTFSTSFIDGSLDLLGSYQALPGFFIPAVKIQQEPLAGALNTNMTGLIGYAFSFVSALAQNYEIRGNITFAREWAPKIVKMLDWADSQTLPNGLFNVTDASFGLDWNHYDPTQMGAVTKFNTVYAYSLQQSLILLKDAGVDITEYQARLERLRIAINENLWSEDLGVYIMSDSFRTGFAQDANALAILAGVPPTNASPTILSNLAKELFLSTGPLSFSKSTASAGWAEKLSPYASAYHLRAAFETHDASSALTLLKTLWAPMADPTHTNYTNCFWEVLEADGTPGLGIGTSLCHAWAAGPTAELSRHVLGIQPTAPGFAEWKVEPQTLGLEWAEGRYPTVLGNFSVEWRFDHKLLRMNVESPVGSKGMVLLPQPLPTAHEGSVIRVNGVVRNGTQFMVNGGDVFVLTQEPPNRTY</sequence>
<dbReference type="Proteomes" id="UP000777438">
    <property type="component" value="Unassembled WGS sequence"/>
</dbReference>
<accession>A0A9P9AKW1</accession>
<evidence type="ECO:0000313" key="4">
    <source>
        <dbReference type="EMBL" id="KAH6879855.1"/>
    </source>
</evidence>
<dbReference type="Pfam" id="PF17390">
    <property type="entry name" value="Bac_rhamnosid_C"/>
    <property type="match status" value="1"/>
</dbReference>
<name>A0A9P9AKW1_9HYPO</name>
<dbReference type="Gene3D" id="2.60.120.560">
    <property type="entry name" value="Exo-inulinase, domain 1"/>
    <property type="match status" value="1"/>
</dbReference>
<evidence type="ECO:0000313" key="5">
    <source>
        <dbReference type="Proteomes" id="UP000777438"/>
    </source>
</evidence>
<evidence type="ECO:0000259" key="2">
    <source>
        <dbReference type="Pfam" id="PF17389"/>
    </source>
</evidence>
<dbReference type="SUPFAM" id="SSF48208">
    <property type="entry name" value="Six-hairpin glycosidases"/>
    <property type="match status" value="1"/>
</dbReference>
<feature type="chain" id="PRO_5040123221" evidence="1">
    <location>
        <begin position="25"/>
        <end position="843"/>
    </location>
</feature>
<gene>
    <name evidence="4" type="ORF">B0T10DRAFT_582584</name>
</gene>
<feature type="signal peptide" evidence="1">
    <location>
        <begin position="1"/>
        <end position="24"/>
    </location>
</feature>
<organism evidence="4 5">
    <name type="scientific">Thelonectria olida</name>
    <dbReference type="NCBI Taxonomy" id="1576542"/>
    <lineage>
        <taxon>Eukaryota</taxon>
        <taxon>Fungi</taxon>
        <taxon>Dikarya</taxon>
        <taxon>Ascomycota</taxon>
        <taxon>Pezizomycotina</taxon>
        <taxon>Sordariomycetes</taxon>
        <taxon>Hypocreomycetidae</taxon>
        <taxon>Hypocreales</taxon>
        <taxon>Nectriaceae</taxon>
        <taxon>Thelonectria</taxon>
    </lineage>
</organism>
<keyword evidence="5" id="KW-1185">Reference proteome</keyword>
<dbReference type="Gene3D" id="1.50.10.10">
    <property type="match status" value="1"/>
</dbReference>
<evidence type="ECO:0000259" key="3">
    <source>
        <dbReference type="Pfam" id="PF17390"/>
    </source>
</evidence>
<dbReference type="PANTHER" id="PTHR34987:SF4">
    <property type="entry name" value="ALPHA-L-RHAMNOSIDASE C-TERMINAL DOMAIN-CONTAINING PROTEIN"/>
    <property type="match status" value="1"/>
</dbReference>
<dbReference type="Pfam" id="PF17389">
    <property type="entry name" value="Bac_rhamnosid6H"/>
    <property type="match status" value="1"/>
</dbReference>
<feature type="domain" description="Alpha-L-rhamnosidase six-hairpin glycosidase" evidence="2">
    <location>
        <begin position="399"/>
        <end position="636"/>
    </location>
</feature>
<dbReference type="InterPro" id="IPR035396">
    <property type="entry name" value="Bac_rhamnosid6H"/>
</dbReference>
<dbReference type="InterPro" id="IPR008928">
    <property type="entry name" value="6-hairpin_glycosidase_sf"/>
</dbReference>
<comment type="caution">
    <text evidence="4">The sequence shown here is derived from an EMBL/GenBank/DDBJ whole genome shotgun (WGS) entry which is preliminary data.</text>
</comment>
<reference evidence="4 5" key="1">
    <citation type="journal article" date="2021" name="Nat. Commun.">
        <title>Genetic determinants of endophytism in the Arabidopsis root mycobiome.</title>
        <authorList>
            <person name="Mesny F."/>
            <person name="Miyauchi S."/>
            <person name="Thiergart T."/>
            <person name="Pickel B."/>
            <person name="Atanasova L."/>
            <person name="Karlsson M."/>
            <person name="Huettel B."/>
            <person name="Barry K.W."/>
            <person name="Haridas S."/>
            <person name="Chen C."/>
            <person name="Bauer D."/>
            <person name="Andreopoulos W."/>
            <person name="Pangilinan J."/>
            <person name="LaButti K."/>
            <person name="Riley R."/>
            <person name="Lipzen A."/>
            <person name="Clum A."/>
            <person name="Drula E."/>
            <person name="Henrissat B."/>
            <person name="Kohler A."/>
            <person name="Grigoriev I.V."/>
            <person name="Martin F.M."/>
            <person name="Hacquard S."/>
        </authorList>
    </citation>
    <scope>NUCLEOTIDE SEQUENCE [LARGE SCALE GENOMIC DNA]</scope>
    <source>
        <strain evidence="4 5">MPI-CAGE-CH-0241</strain>
    </source>
</reference>
<dbReference type="GO" id="GO:0003824">
    <property type="term" value="F:catalytic activity"/>
    <property type="evidence" value="ECO:0007669"/>
    <property type="project" value="UniProtKB-ARBA"/>
</dbReference>
<dbReference type="OrthoDB" id="10036721at2759"/>
<dbReference type="Gene3D" id="2.60.420.10">
    <property type="entry name" value="Maltose phosphorylase, domain 3"/>
    <property type="match status" value="1"/>
</dbReference>
<dbReference type="EMBL" id="JAGPYM010000028">
    <property type="protein sequence ID" value="KAH6879855.1"/>
    <property type="molecule type" value="Genomic_DNA"/>
</dbReference>
<dbReference type="PANTHER" id="PTHR34987">
    <property type="entry name" value="C, PUTATIVE (AFU_ORTHOLOGUE AFUA_3G02880)-RELATED"/>
    <property type="match status" value="1"/>
</dbReference>
<evidence type="ECO:0000256" key="1">
    <source>
        <dbReference type="SAM" id="SignalP"/>
    </source>
</evidence>
<dbReference type="InterPro" id="IPR012341">
    <property type="entry name" value="6hp_glycosidase-like_sf"/>
</dbReference>
<keyword evidence="1" id="KW-0732">Signal</keyword>
<feature type="domain" description="Alpha-L-rhamnosidase C-terminal" evidence="3">
    <location>
        <begin position="738"/>
        <end position="801"/>
    </location>
</feature>
<dbReference type="GO" id="GO:0005975">
    <property type="term" value="P:carbohydrate metabolic process"/>
    <property type="evidence" value="ECO:0007669"/>
    <property type="project" value="InterPro"/>
</dbReference>
<proteinExistence type="predicted"/>